<feature type="region of interest" description="Disordered" evidence="1">
    <location>
        <begin position="1"/>
        <end position="27"/>
    </location>
</feature>
<evidence type="ECO:0000313" key="4">
    <source>
        <dbReference type="Proteomes" id="UP000641932"/>
    </source>
</evidence>
<sequence length="459" mass="48317">MSEHSRRPHGDSPRVTTPFAPDFRDTAGRTAANPLELTGASPRVDLEAVGLLLAQPALTGEFYPRSLWHGVERVPMRPVVPVAHPGGLGAAFAQSVREVTEGAETIGVSLSGGLDSLATLVNVCAVADGRRVVAFTIDITDDRGNGCVPVVKGLLRDLGLTGVELVVIDPRRDGAVPGWSPVGPRLDALPELNAAVARRAAERGVDVLLSGLGSDELLGVPRYATGAIAARHGVRAAMRYAADVGLSGPNLLGEAGAAFARLLPARVRAHGYWAANWPEWCDPVASAVLAEPYRSDATAWGRSWVAERIGDHAAAGRSWLEADARDAFDPYEVLPPSGDVLEASPFLTETFLSAALAVPLADRYRADLPTGYLRAKSLILPLLPPDALPVLPKRKQYFSTALGEQAAAALDARGPLLSADVGLIERAALARETDAAVLLVVYAVEQWLRGAAERGAVIG</sequence>
<reference evidence="3" key="2">
    <citation type="submission" date="2020-09" db="EMBL/GenBank/DDBJ databases">
        <authorList>
            <person name="Sun Q."/>
            <person name="Zhou Y."/>
        </authorList>
    </citation>
    <scope>NUCLEOTIDE SEQUENCE</scope>
    <source>
        <strain evidence="3">CGMCC 4.7201</strain>
    </source>
</reference>
<dbReference type="GO" id="GO:0006529">
    <property type="term" value="P:asparagine biosynthetic process"/>
    <property type="evidence" value="ECO:0007669"/>
    <property type="project" value="InterPro"/>
</dbReference>
<protein>
    <recommendedName>
        <fullName evidence="2">Asparagine synthetase domain-containing protein</fullName>
    </recommendedName>
</protein>
<dbReference type="Gene3D" id="3.40.50.620">
    <property type="entry name" value="HUPs"/>
    <property type="match status" value="1"/>
</dbReference>
<accession>A0A917ZXW5</accession>
<keyword evidence="4" id="KW-1185">Reference proteome</keyword>
<evidence type="ECO:0000313" key="3">
    <source>
        <dbReference type="EMBL" id="GGO98174.1"/>
    </source>
</evidence>
<dbReference type="RefSeq" id="WP_229698886.1">
    <property type="nucleotide sequence ID" value="NZ_BMMS01000036.1"/>
</dbReference>
<comment type="caution">
    <text evidence="3">The sequence shown here is derived from an EMBL/GenBank/DDBJ whole genome shotgun (WGS) entry which is preliminary data.</text>
</comment>
<evidence type="ECO:0000259" key="2">
    <source>
        <dbReference type="Pfam" id="PF00733"/>
    </source>
</evidence>
<dbReference type="GO" id="GO:0004066">
    <property type="term" value="F:asparagine synthase (glutamine-hydrolyzing) activity"/>
    <property type="evidence" value="ECO:0007669"/>
    <property type="project" value="InterPro"/>
</dbReference>
<dbReference type="AlphaFoldDB" id="A0A917ZXW5"/>
<dbReference type="InterPro" id="IPR001962">
    <property type="entry name" value="Asn_synthase"/>
</dbReference>
<dbReference type="SUPFAM" id="SSF52402">
    <property type="entry name" value="Adenine nucleotide alpha hydrolases-like"/>
    <property type="match status" value="1"/>
</dbReference>
<feature type="domain" description="Asparagine synthetase" evidence="2">
    <location>
        <begin position="90"/>
        <end position="237"/>
    </location>
</feature>
<proteinExistence type="predicted"/>
<gene>
    <name evidence="3" type="ORF">GCM10012280_61690</name>
</gene>
<dbReference type="EMBL" id="BMMS01000036">
    <property type="protein sequence ID" value="GGO98174.1"/>
    <property type="molecule type" value="Genomic_DNA"/>
</dbReference>
<organism evidence="3 4">
    <name type="scientific">Wenjunlia tyrosinilytica</name>
    <dbReference type="NCBI Taxonomy" id="1544741"/>
    <lineage>
        <taxon>Bacteria</taxon>
        <taxon>Bacillati</taxon>
        <taxon>Actinomycetota</taxon>
        <taxon>Actinomycetes</taxon>
        <taxon>Kitasatosporales</taxon>
        <taxon>Streptomycetaceae</taxon>
        <taxon>Wenjunlia</taxon>
    </lineage>
</organism>
<dbReference type="Pfam" id="PF00733">
    <property type="entry name" value="Asn_synthase"/>
    <property type="match status" value="1"/>
</dbReference>
<evidence type="ECO:0000256" key="1">
    <source>
        <dbReference type="SAM" id="MobiDB-lite"/>
    </source>
</evidence>
<dbReference type="InterPro" id="IPR014729">
    <property type="entry name" value="Rossmann-like_a/b/a_fold"/>
</dbReference>
<feature type="compositionally biased region" description="Basic and acidic residues" evidence="1">
    <location>
        <begin position="1"/>
        <end position="12"/>
    </location>
</feature>
<name>A0A917ZXW5_9ACTN</name>
<reference evidence="3" key="1">
    <citation type="journal article" date="2014" name="Int. J. Syst. Evol. Microbiol.">
        <title>Complete genome sequence of Corynebacterium casei LMG S-19264T (=DSM 44701T), isolated from a smear-ripened cheese.</title>
        <authorList>
            <consortium name="US DOE Joint Genome Institute (JGI-PGF)"/>
            <person name="Walter F."/>
            <person name="Albersmeier A."/>
            <person name="Kalinowski J."/>
            <person name="Ruckert C."/>
        </authorList>
    </citation>
    <scope>NUCLEOTIDE SEQUENCE</scope>
    <source>
        <strain evidence="3">CGMCC 4.7201</strain>
    </source>
</reference>
<dbReference type="Proteomes" id="UP000641932">
    <property type="component" value="Unassembled WGS sequence"/>
</dbReference>